<dbReference type="RefSeq" id="WP_344998202.1">
    <property type="nucleotide sequence ID" value="NZ_BAABFR010000060.1"/>
</dbReference>
<dbReference type="EMBL" id="BAABFR010000060">
    <property type="protein sequence ID" value="GAA4398222.1"/>
    <property type="molecule type" value="Genomic_DNA"/>
</dbReference>
<name>A0ABP8JZ81_9ACTN</name>
<dbReference type="InterPro" id="IPR051044">
    <property type="entry name" value="MAG_DAG_Lipase"/>
</dbReference>
<gene>
    <name evidence="2" type="ORF">GCM10023147_34300</name>
</gene>
<dbReference type="InterPro" id="IPR022742">
    <property type="entry name" value="Hydrolase_4"/>
</dbReference>
<feature type="domain" description="Serine aminopeptidase S33" evidence="1">
    <location>
        <begin position="25"/>
        <end position="273"/>
    </location>
</feature>
<keyword evidence="3" id="KW-1185">Reference proteome</keyword>
<dbReference type="GO" id="GO:0016787">
    <property type="term" value="F:hydrolase activity"/>
    <property type="evidence" value="ECO:0007669"/>
    <property type="project" value="UniProtKB-KW"/>
</dbReference>
<organism evidence="2 3">
    <name type="scientific">Tsukamurella soli</name>
    <dbReference type="NCBI Taxonomy" id="644556"/>
    <lineage>
        <taxon>Bacteria</taxon>
        <taxon>Bacillati</taxon>
        <taxon>Actinomycetota</taxon>
        <taxon>Actinomycetes</taxon>
        <taxon>Mycobacteriales</taxon>
        <taxon>Tsukamurellaceae</taxon>
        <taxon>Tsukamurella</taxon>
    </lineage>
</organism>
<dbReference type="PANTHER" id="PTHR11614">
    <property type="entry name" value="PHOSPHOLIPASE-RELATED"/>
    <property type="match status" value="1"/>
</dbReference>
<accession>A0ABP8JZ81</accession>
<evidence type="ECO:0000259" key="1">
    <source>
        <dbReference type="Pfam" id="PF12146"/>
    </source>
</evidence>
<dbReference type="Gene3D" id="3.40.50.1820">
    <property type="entry name" value="alpha/beta hydrolase"/>
    <property type="match status" value="1"/>
</dbReference>
<dbReference type="InterPro" id="IPR029058">
    <property type="entry name" value="AB_hydrolase_fold"/>
</dbReference>
<evidence type="ECO:0000313" key="3">
    <source>
        <dbReference type="Proteomes" id="UP001500635"/>
    </source>
</evidence>
<evidence type="ECO:0000313" key="2">
    <source>
        <dbReference type="EMBL" id="GAA4398222.1"/>
    </source>
</evidence>
<dbReference type="SUPFAM" id="SSF53474">
    <property type="entry name" value="alpha/beta-Hydrolases"/>
    <property type="match status" value="1"/>
</dbReference>
<comment type="caution">
    <text evidence="2">The sequence shown here is derived from an EMBL/GenBank/DDBJ whole genome shotgun (WGS) entry which is preliminary data.</text>
</comment>
<keyword evidence="2" id="KW-0378">Hydrolase</keyword>
<protein>
    <submittedName>
        <fullName evidence="2">Alpha/beta hydrolase</fullName>
    </submittedName>
</protein>
<dbReference type="Proteomes" id="UP001500635">
    <property type="component" value="Unassembled WGS sequence"/>
</dbReference>
<proteinExistence type="predicted"/>
<dbReference type="Pfam" id="PF12146">
    <property type="entry name" value="Hydrolase_4"/>
    <property type="match status" value="1"/>
</dbReference>
<reference evidence="3" key="1">
    <citation type="journal article" date="2019" name="Int. J. Syst. Evol. Microbiol.">
        <title>The Global Catalogue of Microorganisms (GCM) 10K type strain sequencing project: providing services to taxonomists for standard genome sequencing and annotation.</title>
        <authorList>
            <consortium name="The Broad Institute Genomics Platform"/>
            <consortium name="The Broad Institute Genome Sequencing Center for Infectious Disease"/>
            <person name="Wu L."/>
            <person name="Ma J."/>
        </authorList>
    </citation>
    <scope>NUCLEOTIDE SEQUENCE [LARGE SCALE GENOMIC DNA]</scope>
    <source>
        <strain evidence="3">JCM 17688</strain>
    </source>
</reference>
<sequence>MPDTFTFTGRDGAVITAYRWDPAGPPTGIVQLTHGLGEHALRYTETAERLGTQGLVVYAQDHRGHGATAGSPERYGRIGAEGWTELVADIGVLSALARAAHPGLPLTLLSHSMGSFATQQYLVTPAAGGGAGPDGVILSGTAAIDLLAPALDLDSPVGLEMFNAPFQPARTDFDWLSRDESVVDAYVADPRCGFGLDIAGNRAMFEDAVAAAALTDRIRSDLRLYLVVGEKDPVNGELALLHALEQRYRTAGLTDITVVTYPDARHEILNETNRAEVLDAIVVWLRDRGLIRS</sequence>